<reference evidence="2" key="1">
    <citation type="submission" date="2007-10" db="EMBL/GenBank/DDBJ databases">
        <title>Complete genome of Alkaliphilus oremlandii OhILAs.</title>
        <authorList>
            <person name="Copeland A."/>
            <person name="Lucas S."/>
            <person name="Lapidus A."/>
            <person name="Barry K."/>
            <person name="Detter J.C."/>
            <person name="Glavina del Rio T."/>
            <person name="Hammon N."/>
            <person name="Israni S."/>
            <person name="Dalin E."/>
            <person name="Tice H."/>
            <person name="Pitluck S."/>
            <person name="Chain P."/>
            <person name="Malfatti S."/>
            <person name="Shin M."/>
            <person name="Vergez L."/>
            <person name="Schmutz J."/>
            <person name="Larimer F."/>
            <person name="Land M."/>
            <person name="Hauser L."/>
            <person name="Kyrpides N."/>
            <person name="Mikhailova N."/>
            <person name="Stolz J.F."/>
            <person name="Dawson A."/>
            <person name="Fisher E."/>
            <person name="Crable B."/>
            <person name="Perera E."/>
            <person name="Lisak J."/>
            <person name="Ranganathan M."/>
            <person name="Basu P."/>
            <person name="Richardson P."/>
        </authorList>
    </citation>
    <scope>NUCLEOTIDE SEQUENCE [LARGE SCALE GENOMIC DNA]</scope>
    <source>
        <strain evidence="2">OhILAs</strain>
    </source>
</reference>
<dbReference type="Gene3D" id="3.40.109.40">
    <property type="match status" value="1"/>
</dbReference>
<dbReference type="HOGENOM" id="CLU_079580_2_0_9"/>
<dbReference type="KEGG" id="aoe:Clos_0079"/>
<dbReference type="PIRSF" id="PIRSF037984">
    <property type="entry name" value="Met_synth_TM0269_prd"/>
    <property type="match status" value="1"/>
</dbReference>
<dbReference type="RefSeq" id="WP_012157964.1">
    <property type="nucleotide sequence ID" value="NC_009922.1"/>
</dbReference>
<dbReference type="InterPro" id="IPR037010">
    <property type="entry name" value="VitB12-dep_Met_synth_activ_sf"/>
</dbReference>
<dbReference type="eggNOG" id="COG1410">
    <property type="taxonomic scope" value="Bacteria"/>
</dbReference>
<dbReference type="GO" id="GO:0008705">
    <property type="term" value="F:methionine synthase activity"/>
    <property type="evidence" value="ECO:0007669"/>
    <property type="project" value="InterPro"/>
</dbReference>
<dbReference type="AlphaFoldDB" id="A8MFL0"/>
<organism evidence="1 2">
    <name type="scientific">Alkaliphilus oremlandii (strain OhILAs)</name>
    <name type="common">Clostridium oremlandii (strain OhILAs)</name>
    <dbReference type="NCBI Taxonomy" id="350688"/>
    <lineage>
        <taxon>Bacteria</taxon>
        <taxon>Bacillati</taxon>
        <taxon>Bacillota</taxon>
        <taxon>Clostridia</taxon>
        <taxon>Peptostreptococcales</taxon>
        <taxon>Natronincolaceae</taxon>
        <taxon>Alkaliphilus</taxon>
    </lineage>
</organism>
<dbReference type="Proteomes" id="UP000000269">
    <property type="component" value="Chromosome"/>
</dbReference>
<dbReference type="SUPFAM" id="SSF56507">
    <property type="entry name" value="Methionine synthase activation domain-like"/>
    <property type="match status" value="1"/>
</dbReference>
<proteinExistence type="predicted"/>
<dbReference type="InterPro" id="IPR017342">
    <property type="entry name" value="S-AdoMet-dep_Met_synth_prd"/>
</dbReference>
<dbReference type="EMBL" id="CP000853">
    <property type="protein sequence ID" value="ABW17649.1"/>
    <property type="molecule type" value="Genomic_DNA"/>
</dbReference>
<dbReference type="STRING" id="350688.Clos_0079"/>
<dbReference type="OrthoDB" id="9816190at2"/>
<accession>A8MFL0</accession>
<evidence type="ECO:0000313" key="2">
    <source>
        <dbReference type="Proteomes" id="UP000000269"/>
    </source>
</evidence>
<gene>
    <name evidence="1" type="ordered locus">Clos_0079</name>
</gene>
<keyword evidence="2" id="KW-1185">Reference proteome</keyword>
<evidence type="ECO:0000313" key="1">
    <source>
        <dbReference type="EMBL" id="ABW17649.1"/>
    </source>
</evidence>
<protein>
    <submittedName>
        <fullName evidence="1">Vitamin B12 dependent methionine synthase activation region</fullName>
    </submittedName>
</protein>
<name>A8MFL0_ALKOO</name>
<sequence length="223" mass="25340">MNQSPQNKSEVLRYLGYSGQEIDHITNRIIDESMEEMQNLIEERFVYKFFNILRKKDHLLLKNTEFELRGNSIRKHLREAKDCILMAITLGNGVDARIRYYEKVSMAKALILDACATVAVEEICDKVCDNLEHIVAAEEKTLTCRFSPGYGDLPLSIQKNFLAVLDAEKSIGLNASSHHILTPRKSVTAIVGIVPRNKSVEKVDSICQGCNKYTTCTFKHLKF</sequence>